<protein>
    <submittedName>
        <fullName evidence="3">Ovule protein</fullName>
    </submittedName>
</protein>
<feature type="compositionally biased region" description="Basic and acidic residues" evidence="1">
    <location>
        <begin position="35"/>
        <end position="46"/>
    </location>
</feature>
<sequence length="90" mass="10502">MHPPHHYSPSLPFPLYDDYLDESDCFQDDDDSDQYEEKCPNEEKKKSLTVEPRSDFHVILVNLLAFSFHKDAFIGVKNQEEVNVTDEVGR</sequence>
<keyword evidence="2" id="KW-1185">Reference proteome</keyword>
<reference evidence="3" key="1">
    <citation type="submission" date="2016-11" db="UniProtKB">
        <authorList>
            <consortium name="WormBaseParasite"/>
        </authorList>
    </citation>
    <scope>IDENTIFICATION</scope>
</reference>
<dbReference type="WBParaSite" id="Csp11.Scaffold629.g16193.t1">
    <property type="protein sequence ID" value="Csp11.Scaffold629.g16193.t1"/>
    <property type="gene ID" value="Csp11.Scaffold629.g16193"/>
</dbReference>
<evidence type="ECO:0000313" key="3">
    <source>
        <dbReference type="WBParaSite" id="Csp11.Scaffold629.g16193.t1"/>
    </source>
</evidence>
<dbReference type="Proteomes" id="UP000095282">
    <property type="component" value="Unplaced"/>
</dbReference>
<feature type="region of interest" description="Disordered" evidence="1">
    <location>
        <begin position="26"/>
        <end position="46"/>
    </location>
</feature>
<name>A0A1I7U9D4_9PELO</name>
<evidence type="ECO:0000256" key="1">
    <source>
        <dbReference type="SAM" id="MobiDB-lite"/>
    </source>
</evidence>
<proteinExistence type="predicted"/>
<evidence type="ECO:0000313" key="2">
    <source>
        <dbReference type="Proteomes" id="UP000095282"/>
    </source>
</evidence>
<accession>A0A1I7U9D4</accession>
<dbReference type="AlphaFoldDB" id="A0A1I7U9D4"/>
<organism evidence="2 3">
    <name type="scientific">Caenorhabditis tropicalis</name>
    <dbReference type="NCBI Taxonomy" id="1561998"/>
    <lineage>
        <taxon>Eukaryota</taxon>
        <taxon>Metazoa</taxon>
        <taxon>Ecdysozoa</taxon>
        <taxon>Nematoda</taxon>
        <taxon>Chromadorea</taxon>
        <taxon>Rhabditida</taxon>
        <taxon>Rhabditina</taxon>
        <taxon>Rhabditomorpha</taxon>
        <taxon>Rhabditoidea</taxon>
        <taxon>Rhabditidae</taxon>
        <taxon>Peloderinae</taxon>
        <taxon>Caenorhabditis</taxon>
    </lineage>
</organism>